<dbReference type="InterPro" id="IPR014718">
    <property type="entry name" value="GH-type_carb-bd"/>
</dbReference>
<dbReference type="Gene3D" id="3.30.2080.10">
    <property type="entry name" value="GH92 mannosidase domain"/>
    <property type="match status" value="1"/>
</dbReference>
<keyword evidence="3" id="KW-0106">Calcium</keyword>
<dbReference type="Gene3D" id="1.20.1050.60">
    <property type="entry name" value="alpha-1,2-mannosidase"/>
    <property type="match status" value="1"/>
</dbReference>
<evidence type="ECO:0000313" key="9">
    <source>
        <dbReference type="Proteomes" id="UP000501623"/>
    </source>
</evidence>
<dbReference type="InterPro" id="IPR008928">
    <property type="entry name" value="6-hairpin_glycosidase_sf"/>
</dbReference>
<dbReference type="InterPro" id="IPR005887">
    <property type="entry name" value="GH92_a_mannosidase_put"/>
</dbReference>
<dbReference type="FunFam" id="3.30.2080.10:FF:000001">
    <property type="entry name" value="Alpha-1,2-mannosidase subfamily"/>
    <property type="match status" value="1"/>
</dbReference>
<keyword evidence="5" id="KW-0732">Signal</keyword>
<name>A0A6M6BB17_9BACT</name>
<dbReference type="Pfam" id="PF17678">
    <property type="entry name" value="Glyco_hydro_92N"/>
    <property type="match status" value="1"/>
</dbReference>
<dbReference type="PANTHER" id="PTHR12143:SF39">
    <property type="entry name" value="SECRETED PROTEIN"/>
    <property type="match status" value="1"/>
</dbReference>
<dbReference type="EMBL" id="CP053538">
    <property type="protein sequence ID" value="QJX45466.1"/>
    <property type="molecule type" value="Genomic_DNA"/>
</dbReference>
<keyword evidence="9" id="KW-1185">Reference proteome</keyword>
<evidence type="ECO:0000256" key="2">
    <source>
        <dbReference type="ARBA" id="ARBA00011245"/>
    </source>
</evidence>
<evidence type="ECO:0000313" key="8">
    <source>
        <dbReference type="EMBL" id="QJX45466.1"/>
    </source>
</evidence>
<dbReference type="Gene3D" id="1.20.1610.10">
    <property type="entry name" value="alpha-1,2-mannosidases domains"/>
    <property type="match status" value="1"/>
</dbReference>
<feature type="signal peptide" evidence="5">
    <location>
        <begin position="1"/>
        <end position="34"/>
    </location>
</feature>
<dbReference type="Gene3D" id="2.70.98.10">
    <property type="match status" value="1"/>
</dbReference>
<dbReference type="GO" id="GO:0000224">
    <property type="term" value="F:peptide-N4-(N-acetyl-beta-glucosaminyl)asparagine amidase activity"/>
    <property type="evidence" value="ECO:0007669"/>
    <property type="project" value="TreeGrafter"/>
</dbReference>
<dbReference type="Proteomes" id="UP000501623">
    <property type="component" value="Chromosome"/>
</dbReference>
<dbReference type="GO" id="GO:0030246">
    <property type="term" value="F:carbohydrate binding"/>
    <property type="evidence" value="ECO:0007669"/>
    <property type="project" value="InterPro"/>
</dbReference>
<feature type="domain" description="Glycosyl hydrolase family 92" evidence="6">
    <location>
        <begin position="279"/>
        <end position="741"/>
    </location>
</feature>
<feature type="region of interest" description="Disordered" evidence="4">
    <location>
        <begin position="740"/>
        <end position="760"/>
    </location>
</feature>
<dbReference type="GO" id="GO:0006516">
    <property type="term" value="P:glycoprotein catabolic process"/>
    <property type="evidence" value="ECO:0007669"/>
    <property type="project" value="TreeGrafter"/>
</dbReference>
<evidence type="ECO:0000256" key="5">
    <source>
        <dbReference type="SAM" id="SignalP"/>
    </source>
</evidence>
<dbReference type="InterPro" id="IPR012939">
    <property type="entry name" value="Glyco_hydro_92"/>
</dbReference>
<protein>
    <submittedName>
        <fullName evidence="8">Glycoside hydrolase family 92 protein</fullName>
    </submittedName>
</protein>
<dbReference type="SUPFAM" id="SSF48208">
    <property type="entry name" value="Six-hairpin glycosidases"/>
    <property type="match status" value="1"/>
</dbReference>
<dbReference type="NCBIfam" id="TIGR01180">
    <property type="entry name" value="aman2_put"/>
    <property type="match status" value="1"/>
</dbReference>
<feature type="domain" description="Glycosyl hydrolase family 92 N-terminal" evidence="7">
    <location>
        <begin position="40"/>
        <end position="273"/>
    </location>
</feature>
<dbReference type="InterPro" id="IPR050883">
    <property type="entry name" value="PNGase"/>
</dbReference>
<dbReference type="RefSeq" id="WP_171589612.1">
    <property type="nucleotide sequence ID" value="NZ_CP053538.1"/>
</dbReference>
<dbReference type="InterPro" id="IPR041371">
    <property type="entry name" value="GH92_N"/>
</dbReference>
<organism evidence="8 9">
    <name type="scientific">Hymenobacter taeanensis</name>
    <dbReference type="NCBI Taxonomy" id="2735321"/>
    <lineage>
        <taxon>Bacteria</taxon>
        <taxon>Pseudomonadati</taxon>
        <taxon>Bacteroidota</taxon>
        <taxon>Cytophagia</taxon>
        <taxon>Cytophagales</taxon>
        <taxon>Hymenobacteraceae</taxon>
        <taxon>Hymenobacter</taxon>
    </lineage>
</organism>
<evidence type="ECO:0000259" key="6">
    <source>
        <dbReference type="Pfam" id="PF07971"/>
    </source>
</evidence>
<feature type="chain" id="PRO_5026761681" evidence="5">
    <location>
        <begin position="35"/>
        <end position="760"/>
    </location>
</feature>
<evidence type="ECO:0000259" key="7">
    <source>
        <dbReference type="Pfam" id="PF17678"/>
    </source>
</evidence>
<comment type="cofactor">
    <cofactor evidence="1">
        <name>Ca(2+)</name>
        <dbReference type="ChEBI" id="CHEBI:29108"/>
    </cofactor>
</comment>
<evidence type="ECO:0000256" key="1">
    <source>
        <dbReference type="ARBA" id="ARBA00001913"/>
    </source>
</evidence>
<dbReference type="GO" id="GO:0005975">
    <property type="term" value="P:carbohydrate metabolic process"/>
    <property type="evidence" value="ECO:0007669"/>
    <property type="project" value="InterPro"/>
</dbReference>
<gene>
    <name evidence="8" type="ORF">HMJ29_00345</name>
</gene>
<keyword evidence="8" id="KW-0378">Hydrolase</keyword>
<sequence>MVAFSLHWPSRVVSWCWALLTAYCLLSSSLPAPAQSLTSYVDPLIGTGGHGHVFLGANVPFGAVQLGPQNIFKGWDWCSGYHYSDSLITGFSHTHLSGTGASDLGDVLIMPYTGAVQTDKGRQQAPHQGYLSRFSHQRETAKPGYYAVTLDDYGVRAELTSTARVGLHKYTFPAGAKPAHIIIDLKEGVDDTATETYLEQIDPQTYVGYRFSKGWATDQRLYFAIKTSVPIPQFAVYNEAQPLAGKKGQGLAIKGLFSFAKTPGTILLKVGISPVSSQNALANIQSEMPGWDFAKVQRAAEAEWNRELGKVTIETHDPAARRIFYTAMYHALFAPALFNDVNRDYRGTDKKVYPKAPFVNYTTFSLWDTYRTAHSLFLLAQPERVGDMMQSMLAIQQQQGKLPIWHLMGNETNTMVGYSAVPALAEAYLKGTPGLDGNQVLAAMKASSTRNDQGVRYLKELGFIPADKESESVAKAMEYAIDDWSIAQVAKKLGRQEDYATYSARAKYYQKYFDPHTRFMRGLTTDGKFQLPFNPIQSIHRQNNYTEGNAWQYTWLVPHDVPGLIRLFGSDTAFTQKLDSLFIVQGSLGESASPDISGLIGMYAHGNEPSHATVYLYPYAGQQWKTAEKVRQVLREMYKDKPDGISGNEDCGQMSAWYILSAMGFYPVSPSSGAYVLGSPIVDKATLRLPKGKTFVIDVKHNEPQNQYIQSVRLNGKSYPNSYLLHRDIVAGGTLELTMGPQPNREFGTAPANRPREVYP</sequence>
<dbReference type="KEGG" id="hts:HMJ29_00345"/>
<comment type="subunit">
    <text evidence="2">Monomer.</text>
</comment>
<evidence type="ECO:0000256" key="4">
    <source>
        <dbReference type="SAM" id="MobiDB-lite"/>
    </source>
</evidence>
<dbReference type="Pfam" id="PF07971">
    <property type="entry name" value="Glyco_hydro_92"/>
    <property type="match status" value="1"/>
</dbReference>
<proteinExistence type="predicted"/>
<dbReference type="PANTHER" id="PTHR12143">
    <property type="entry name" value="PEPTIDE N-GLYCANASE PNGASE -RELATED"/>
    <property type="match status" value="1"/>
</dbReference>
<reference evidence="8 9" key="1">
    <citation type="submission" date="2020-05" db="EMBL/GenBank/DDBJ databases">
        <title>Complete genome sequence of Hymenobacter sp. TS19 in Coasted Sand Dune.</title>
        <authorList>
            <person name="Lee J.-H."/>
            <person name="Jung J.-H."/>
            <person name="Jeong S."/>
            <person name="Zhao L."/>
            <person name="Kim M.-K."/>
            <person name="Seo H.-S."/>
            <person name="Lim S."/>
        </authorList>
    </citation>
    <scope>NUCLEOTIDE SEQUENCE [LARGE SCALE GENOMIC DNA]</scope>
    <source>
        <strain evidence="8 9">TS19</strain>
    </source>
</reference>
<dbReference type="GO" id="GO:0005829">
    <property type="term" value="C:cytosol"/>
    <property type="evidence" value="ECO:0007669"/>
    <property type="project" value="TreeGrafter"/>
</dbReference>
<accession>A0A6M6BB17</accession>
<dbReference type="AlphaFoldDB" id="A0A6M6BB17"/>
<evidence type="ECO:0000256" key="3">
    <source>
        <dbReference type="ARBA" id="ARBA00022837"/>
    </source>
</evidence>